<dbReference type="InterPro" id="IPR036291">
    <property type="entry name" value="NAD(P)-bd_dom_sf"/>
</dbReference>
<dbReference type="PANTHER" id="PTHR43377:SF2">
    <property type="entry name" value="BINDING ROSSMANN FOLD OXIDOREDUCTASE, PUTATIVE (AFU_ORTHOLOGUE AFUA_4G00560)-RELATED"/>
    <property type="match status" value="1"/>
</dbReference>
<proteinExistence type="predicted"/>
<dbReference type="InterPro" id="IPR000683">
    <property type="entry name" value="Gfo/Idh/MocA-like_OxRdtase_N"/>
</dbReference>
<protein>
    <submittedName>
        <fullName evidence="3">Oxidoreductase domain protein</fullName>
    </submittedName>
</protein>
<accession>A7HQQ5</accession>
<gene>
    <name evidence="3" type="ordered locus">Plav_0615</name>
</gene>
<dbReference type="InterPro" id="IPR051450">
    <property type="entry name" value="Gfo/Idh/MocA_Oxidoreductases"/>
</dbReference>
<dbReference type="Proteomes" id="UP000006377">
    <property type="component" value="Chromosome"/>
</dbReference>
<dbReference type="STRING" id="402881.Plav_0615"/>
<dbReference type="HOGENOM" id="CLU_717247_0_0_5"/>
<name>A7HQQ5_PARL1</name>
<dbReference type="Gene3D" id="3.30.360.10">
    <property type="entry name" value="Dihydrodipicolinate Reductase, domain 2"/>
    <property type="match status" value="1"/>
</dbReference>
<evidence type="ECO:0000313" key="4">
    <source>
        <dbReference type="Proteomes" id="UP000006377"/>
    </source>
</evidence>
<reference evidence="3 4" key="1">
    <citation type="journal article" date="2011" name="Stand. Genomic Sci.">
        <title>Complete genome sequence of Parvibaculum lavamentivorans type strain (DS-1(T)).</title>
        <authorList>
            <person name="Schleheck D."/>
            <person name="Weiss M."/>
            <person name="Pitluck S."/>
            <person name="Bruce D."/>
            <person name="Land M.L."/>
            <person name="Han S."/>
            <person name="Saunders E."/>
            <person name="Tapia R."/>
            <person name="Detter C."/>
            <person name="Brettin T."/>
            <person name="Han J."/>
            <person name="Woyke T."/>
            <person name="Goodwin L."/>
            <person name="Pennacchio L."/>
            <person name="Nolan M."/>
            <person name="Cook A.M."/>
            <person name="Kjelleberg S."/>
            <person name="Thomas T."/>
        </authorList>
    </citation>
    <scope>NUCLEOTIDE SEQUENCE [LARGE SCALE GENOMIC DNA]</scope>
    <source>
        <strain evidence="4">DS-1 / DSM 13023 / NCIMB 13966</strain>
    </source>
</reference>
<dbReference type="OrthoDB" id="9815825at2"/>
<dbReference type="InterPro" id="IPR055170">
    <property type="entry name" value="GFO_IDH_MocA-like_dom"/>
</dbReference>
<feature type="domain" description="Gfo/Idh/MocA-like oxidoreductase N-terminal" evidence="1">
    <location>
        <begin position="9"/>
        <end position="126"/>
    </location>
</feature>
<dbReference type="RefSeq" id="WP_011995529.1">
    <property type="nucleotide sequence ID" value="NC_009719.1"/>
</dbReference>
<dbReference type="EMBL" id="CP000774">
    <property type="protein sequence ID" value="ABS62238.1"/>
    <property type="molecule type" value="Genomic_DNA"/>
</dbReference>
<dbReference type="SUPFAM" id="SSF55347">
    <property type="entry name" value="Glyceraldehyde-3-phosphate dehydrogenase-like, C-terminal domain"/>
    <property type="match status" value="1"/>
</dbReference>
<dbReference type="GO" id="GO:0000166">
    <property type="term" value="F:nucleotide binding"/>
    <property type="evidence" value="ECO:0007669"/>
    <property type="project" value="InterPro"/>
</dbReference>
<keyword evidence="4" id="KW-1185">Reference proteome</keyword>
<sequence>MKTSERYTIAVAGLGRRIATVIRHLATAAPHIEIVAHADPAPMGLSTLEKRGIGAGTAYESVDAMLAHTKPDLLMVGSPNHLHLAHIRAGLERGLRVFTEKPVVRTEEETWALARLLREHGQSSVIVGLVLRSAPLVAAVTRHLHASKLGRLVSFEGNEHLHPEHGAFLMRDWRRHEAHAGSFLLDKCCHDFDLYRLFAGALPARVASFGGRDIFTPANEALAERRYPDGTPAYEIWRAGWNGGNNTFHSDADTADNQVALVEYENNVRLTFHANTHAGLPQRRWYFAGTGGALEADLVTNRLTFRDALGINPPETEEFGASAEGHYGSDEQMGRDLAAHLLDGKPFPVQVEDAMVAGLTVIAVDRAMREGGVVDCRPMWERLEKELNAR</sequence>
<dbReference type="Pfam" id="PF01408">
    <property type="entry name" value="GFO_IDH_MocA"/>
    <property type="match status" value="1"/>
</dbReference>
<dbReference type="AlphaFoldDB" id="A7HQQ5"/>
<evidence type="ECO:0000259" key="2">
    <source>
        <dbReference type="Pfam" id="PF22725"/>
    </source>
</evidence>
<dbReference type="KEGG" id="pla:Plav_0615"/>
<feature type="domain" description="GFO/IDH/MocA-like oxidoreductase" evidence="2">
    <location>
        <begin position="139"/>
        <end position="295"/>
    </location>
</feature>
<dbReference type="PANTHER" id="PTHR43377">
    <property type="entry name" value="BILIVERDIN REDUCTASE A"/>
    <property type="match status" value="1"/>
</dbReference>
<dbReference type="SUPFAM" id="SSF51735">
    <property type="entry name" value="NAD(P)-binding Rossmann-fold domains"/>
    <property type="match status" value="1"/>
</dbReference>
<evidence type="ECO:0000259" key="1">
    <source>
        <dbReference type="Pfam" id="PF01408"/>
    </source>
</evidence>
<evidence type="ECO:0000313" key="3">
    <source>
        <dbReference type="EMBL" id="ABS62238.1"/>
    </source>
</evidence>
<dbReference type="eggNOG" id="COG0673">
    <property type="taxonomic scope" value="Bacteria"/>
</dbReference>
<dbReference type="Gene3D" id="3.40.50.720">
    <property type="entry name" value="NAD(P)-binding Rossmann-like Domain"/>
    <property type="match status" value="1"/>
</dbReference>
<organism evidence="3 4">
    <name type="scientific">Parvibaculum lavamentivorans (strain DS-1 / DSM 13023 / NCIMB 13966)</name>
    <dbReference type="NCBI Taxonomy" id="402881"/>
    <lineage>
        <taxon>Bacteria</taxon>
        <taxon>Pseudomonadati</taxon>
        <taxon>Pseudomonadota</taxon>
        <taxon>Alphaproteobacteria</taxon>
        <taxon>Hyphomicrobiales</taxon>
        <taxon>Parvibaculaceae</taxon>
        <taxon>Parvibaculum</taxon>
    </lineage>
</organism>
<dbReference type="Pfam" id="PF22725">
    <property type="entry name" value="GFO_IDH_MocA_C3"/>
    <property type="match status" value="1"/>
</dbReference>